<dbReference type="Proteomes" id="UP001438008">
    <property type="component" value="Unassembled WGS sequence"/>
</dbReference>
<reference evidence="2 3" key="1">
    <citation type="submission" date="2024-03" db="EMBL/GenBank/DDBJ databases">
        <title>Human intestinal bacterial collection.</title>
        <authorList>
            <person name="Pauvert C."/>
            <person name="Hitch T.C.A."/>
            <person name="Clavel T."/>
        </authorList>
    </citation>
    <scope>NUCLEOTIDE SEQUENCE [LARGE SCALE GENOMIC DNA]</scope>
    <source>
        <strain evidence="2 3">CLA-AA-H132</strain>
    </source>
</reference>
<feature type="transmembrane region" description="Helical" evidence="1">
    <location>
        <begin position="84"/>
        <end position="101"/>
    </location>
</feature>
<feature type="transmembrane region" description="Helical" evidence="1">
    <location>
        <begin position="53"/>
        <end position="72"/>
    </location>
</feature>
<dbReference type="EMBL" id="JBBMFE010000010">
    <property type="protein sequence ID" value="MEQ2473006.1"/>
    <property type="molecule type" value="Genomic_DNA"/>
</dbReference>
<keyword evidence="1" id="KW-0812">Transmembrane</keyword>
<gene>
    <name evidence="2" type="ORF">WMO29_10985</name>
</gene>
<keyword evidence="3" id="KW-1185">Reference proteome</keyword>
<keyword evidence="1" id="KW-1133">Transmembrane helix</keyword>
<sequence>MKAFDSLNQTISSERERRKKEMAVLNDTRRTYLTLRSFPDVSASGADKQARRLCLMDALVGSVILTMLFLLMDLINQFTITWGFYPLLFIAVSITFSFLNWRRYSLQKSDKKVESHED</sequence>
<name>A0ABV1FIW9_9FIRM</name>
<organism evidence="2 3">
    <name type="scientific">Laedolimicola intestinihominis</name>
    <dbReference type="NCBI Taxonomy" id="3133166"/>
    <lineage>
        <taxon>Bacteria</taxon>
        <taxon>Bacillati</taxon>
        <taxon>Bacillota</taxon>
        <taxon>Clostridia</taxon>
        <taxon>Lachnospirales</taxon>
        <taxon>Lachnospiraceae</taxon>
        <taxon>Laedolimicola</taxon>
    </lineage>
</organism>
<accession>A0ABV1FIW9</accession>
<evidence type="ECO:0000313" key="3">
    <source>
        <dbReference type="Proteomes" id="UP001438008"/>
    </source>
</evidence>
<protein>
    <submittedName>
        <fullName evidence="2">Uncharacterized protein</fullName>
    </submittedName>
</protein>
<evidence type="ECO:0000313" key="2">
    <source>
        <dbReference type="EMBL" id="MEQ2473006.1"/>
    </source>
</evidence>
<proteinExistence type="predicted"/>
<comment type="caution">
    <text evidence="2">The sequence shown here is derived from an EMBL/GenBank/DDBJ whole genome shotgun (WGS) entry which is preliminary data.</text>
</comment>
<dbReference type="RefSeq" id="WP_349164803.1">
    <property type="nucleotide sequence ID" value="NZ_JBBMFE010000010.1"/>
</dbReference>
<keyword evidence="1" id="KW-0472">Membrane</keyword>
<evidence type="ECO:0000256" key="1">
    <source>
        <dbReference type="SAM" id="Phobius"/>
    </source>
</evidence>